<dbReference type="Proteomes" id="UP001162480">
    <property type="component" value="Chromosome 3"/>
</dbReference>
<gene>
    <name evidence="1" type="ORF">OCTVUL_1B024825</name>
</gene>
<sequence>MINKGLTFSNHINQATAKGNRILGVIRRSFDFITPVIFIQLYKSLVHPILEYGHTIWQPRHEAVCCELENVQRRVTKLIASLKEKPYLERLVALNLPSLEYRRHRGDMINMYKYTDGL</sequence>
<dbReference type="GO" id="GO:0003964">
    <property type="term" value="F:RNA-directed DNA polymerase activity"/>
    <property type="evidence" value="ECO:0007669"/>
    <property type="project" value="UniProtKB-KW"/>
</dbReference>
<organism evidence="1 2">
    <name type="scientific">Octopus vulgaris</name>
    <name type="common">Common octopus</name>
    <dbReference type="NCBI Taxonomy" id="6645"/>
    <lineage>
        <taxon>Eukaryota</taxon>
        <taxon>Metazoa</taxon>
        <taxon>Spiralia</taxon>
        <taxon>Lophotrochozoa</taxon>
        <taxon>Mollusca</taxon>
        <taxon>Cephalopoda</taxon>
        <taxon>Coleoidea</taxon>
        <taxon>Octopodiformes</taxon>
        <taxon>Octopoda</taxon>
        <taxon>Incirrata</taxon>
        <taxon>Octopodidae</taxon>
        <taxon>Octopus</taxon>
    </lineage>
</organism>
<proteinExistence type="predicted"/>
<name>A0AA36EZA3_OCTVU</name>
<protein>
    <submittedName>
        <fullName evidence="1">RNA-directed DNA polymerase from mobile element jockey-like</fullName>
    </submittedName>
</protein>
<evidence type="ECO:0000313" key="2">
    <source>
        <dbReference type="Proteomes" id="UP001162480"/>
    </source>
</evidence>
<reference evidence="1" key="1">
    <citation type="submission" date="2023-08" db="EMBL/GenBank/DDBJ databases">
        <authorList>
            <person name="Alioto T."/>
            <person name="Alioto T."/>
            <person name="Gomez Garrido J."/>
        </authorList>
    </citation>
    <scope>NUCLEOTIDE SEQUENCE</scope>
</reference>
<accession>A0AA36EZA3</accession>
<keyword evidence="2" id="KW-1185">Reference proteome</keyword>
<evidence type="ECO:0000313" key="1">
    <source>
        <dbReference type="EMBL" id="CAI9719751.1"/>
    </source>
</evidence>
<dbReference type="PRINTS" id="PR01345">
    <property type="entry name" value="CERVTRCPTASE"/>
</dbReference>
<dbReference type="EMBL" id="OX597816">
    <property type="protein sequence ID" value="CAI9719751.1"/>
    <property type="molecule type" value="Genomic_DNA"/>
</dbReference>
<dbReference type="AlphaFoldDB" id="A0AA36EZA3"/>